<organism evidence="4 5">
    <name type="scientific">Ensete ventricosum</name>
    <name type="common">Abyssinian banana</name>
    <name type="synonym">Musa ensete</name>
    <dbReference type="NCBI Taxonomy" id="4639"/>
    <lineage>
        <taxon>Eukaryota</taxon>
        <taxon>Viridiplantae</taxon>
        <taxon>Streptophyta</taxon>
        <taxon>Embryophyta</taxon>
        <taxon>Tracheophyta</taxon>
        <taxon>Spermatophyta</taxon>
        <taxon>Magnoliopsida</taxon>
        <taxon>Liliopsida</taxon>
        <taxon>Zingiberales</taxon>
        <taxon>Musaceae</taxon>
        <taxon>Ensete</taxon>
    </lineage>
</organism>
<evidence type="ECO:0000256" key="3">
    <source>
        <dbReference type="ARBA" id="ARBA00022946"/>
    </source>
</evidence>
<dbReference type="Proteomes" id="UP001222027">
    <property type="component" value="Unassembled WGS sequence"/>
</dbReference>
<name>A0AAV8PMR1_ENSVE</name>
<gene>
    <name evidence="4" type="ORF">OPV22_031601</name>
</gene>
<dbReference type="Pfam" id="PF02536">
    <property type="entry name" value="mTERF"/>
    <property type="match status" value="1"/>
</dbReference>
<dbReference type="EMBL" id="JAQQAF010000009">
    <property type="protein sequence ID" value="KAJ8458675.1"/>
    <property type="molecule type" value="Genomic_DNA"/>
</dbReference>
<evidence type="ECO:0000313" key="5">
    <source>
        <dbReference type="Proteomes" id="UP001222027"/>
    </source>
</evidence>
<comment type="similarity">
    <text evidence="1">Belongs to the mTERF family.</text>
</comment>
<keyword evidence="2" id="KW-0805">Transcription regulation</keyword>
<evidence type="ECO:0000313" key="4">
    <source>
        <dbReference type="EMBL" id="KAJ8458675.1"/>
    </source>
</evidence>
<dbReference type="Gene3D" id="1.25.70.10">
    <property type="entry name" value="Transcription termination factor 3, mitochondrial"/>
    <property type="match status" value="1"/>
</dbReference>
<accession>A0AAV8PMR1</accession>
<proteinExistence type="inferred from homology"/>
<dbReference type="GO" id="GO:0003676">
    <property type="term" value="F:nucleic acid binding"/>
    <property type="evidence" value="ECO:0007669"/>
    <property type="project" value="InterPro"/>
</dbReference>
<comment type="caution">
    <text evidence="4">The sequence shown here is derived from an EMBL/GenBank/DDBJ whole genome shotgun (WGS) entry which is preliminary data.</text>
</comment>
<keyword evidence="5" id="KW-1185">Reference proteome</keyword>
<dbReference type="GO" id="GO:0006353">
    <property type="term" value="P:DNA-templated transcription termination"/>
    <property type="evidence" value="ECO:0007669"/>
    <property type="project" value="UniProtKB-KW"/>
</dbReference>
<keyword evidence="3" id="KW-0809">Transit peptide</keyword>
<dbReference type="InterPro" id="IPR038538">
    <property type="entry name" value="MTERF_sf"/>
</dbReference>
<evidence type="ECO:0000256" key="1">
    <source>
        <dbReference type="ARBA" id="ARBA00007692"/>
    </source>
</evidence>
<protein>
    <recommendedName>
        <fullName evidence="6">CRAL/TRIO N-terminal domain-containing protein</fullName>
    </recommendedName>
</protein>
<evidence type="ECO:0008006" key="6">
    <source>
        <dbReference type="Google" id="ProtNLM"/>
    </source>
</evidence>
<sequence length="77" mass="9165">MAYSDEKVRKAMEFFTEKLSWTPDYVCQNPSVLSLSLEKRILLRFNFHYNCMNGFLTDLRSAINYRYYQQSCDSLSS</sequence>
<reference evidence="4 5" key="1">
    <citation type="submission" date="2022-12" db="EMBL/GenBank/DDBJ databases">
        <title>Chromosome-scale assembly of the Ensete ventricosum genome.</title>
        <authorList>
            <person name="Dussert Y."/>
            <person name="Stocks J."/>
            <person name="Wendawek A."/>
            <person name="Woldeyes F."/>
            <person name="Nichols R.A."/>
            <person name="Borrell J.S."/>
        </authorList>
    </citation>
    <scope>NUCLEOTIDE SEQUENCE [LARGE SCALE GENOMIC DNA]</scope>
    <source>
        <strain evidence="5">cv. Maze</strain>
        <tissue evidence="4">Seeds</tissue>
    </source>
</reference>
<evidence type="ECO:0000256" key="2">
    <source>
        <dbReference type="ARBA" id="ARBA00022472"/>
    </source>
</evidence>
<dbReference type="InterPro" id="IPR003690">
    <property type="entry name" value="MTERF"/>
</dbReference>
<keyword evidence="2" id="KW-0804">Transcription</keyword>
<keyword evidence="2" id="KW-0806">Transcription termination</keyword>
<dbReference type="AlphaFoldDB" id="A0AAV8PMR1"/>